<feature type="region of interest" description="Disordered" evidence="4">
    <location>
        <begin position="1"/>
        <end position="29"/>
    </location>
</feature>
<dbReference type="GO" id="GO:0005576">
    <property type="term" value="C:extracellular region"/>
    <property type="evidence" value="ECO:0007669"/>
    <property type="project" value="TreeGrafter"/>
</dbReference>
<evidence type="ECO:0000256" key="2">
    <source>
        <dbReference type="ARBA" id="ARBA00022448"/>
    </source>
</evidence>
<dbReference type="RefSeq" id="WP_324608963.1">
    <property type="nucleotide sequence ID" value="NZ_AYXG01000076.1"/>
</dbReference>
<organism evidence="6 7">
    <name type="scientific">Actinokineospora spheciospongiae</name>
    <dbReference type="NCBI Taxonomy" id="909613"/>
    <lineage>
        <taxon>Bacteria</taxon>
        <taxon>Bacillati</taxon>
        <taxon>Actinomycetota</taxon>
        <taxon>Actinomycetes</taxon>
        <taxon>Pseudonocardiales</taxon>
        <taxon>Pseudonocardiaceae</taxon>
        <taxon>Actinokineospora</taxon>
    </lineage>
</organism>
<dbReference type="AlphaFoldDB" id="W7INV1"/>
<evidence type="ECO:0000313" key="6">
    <source>
        <dbReference type="EMBL" id="EWC62560.1"/>
    </source>
</evidence>
<protein>
    <submittedName>
        <fullName evidence="6">Glutamine ABC transporter, periplasmic glutamine-binding protein</fullName>
    </submittedName>
</protein>
<sequence>MTPTPRPGPAHPPPADPPASTPAGGGARSARVVGVNDAAGTGGAAETGGPVRIGGEMEVGGTVGVGGVVGTDSAVVTGGAVRVGGAVEVGGAPGIGGVVGVRGSGGAVGVRAVGGSGARMRRVAVLAVAVALAVTACGGGAVPVDRVDVRSVERPQPVGVEVNPPTSTGATAAVPPCDPTASLRPAGKPTPGLMPAGTTMRAIQDRGRLIAGVDQNTFLFGFRDPTTNALTGFDIDRVREIAAAIFGDPDRVQFKVITSAERVDALKRGDVDIVVRTMTATCARWADINFSAIYYTAGQRVLVEKSSPITAVDQLGGKRVCAAKGSTSITKLRDSPAPPDLLAVDNWSDCLVLLQQGQVTAISTDDTILVGMAAQDPNVKMVGPRFTEEPYGIGIPKQSEDMVRFVNAVLEDSIRTGSWTASHNRWLDGSGQPANPPVARYRD</sequence>
<feature type="region of interest" description="Disordered" evidence="4">
    <location>
        <begin position="421"/>
        <end position="443"/>
    </location>
</feature>
<evidence type="ECO:0000313" key="7">
    <source>
        <dbReference type="Proteomes" id="UP000019277"/>
    </source>
</evidence>
<proteinExistence type="inferred from homology"/>
<name>W7INV1_9PSEU</name>
<evidence type="ECO:0000256" key="3">
    <source>
        <dbReference type="ARBA" id="ARBA00022729"/>
    </source>
</evidence>
<feature type="region of interest" description="Disordered" evidence="4">
    <location>
        <begin position="157"/>
        <end position="195"/>
    </location>
</feature>
<dbReference type="PANTHER" id="PTHR30085">
    <property type="entry name" value="AMINO ACID ABC TRANSPORTER PERMEASE"/>
    <property type="match status" value="1"/>
</dbReference>
<dbReference type="Proteomes" id="UP000019277">
    <property type="component" value="Unassembled WGS sequence"/>
</dbReference>
<evidence type="ECO:0000256" key="4">
    <source>
        <dbReference type="SAM" id="MobiDB-lite"/>
    </source>
</evidence>
<dbReference type="CDD" id="cd13690">
    <property type="entry name" value="PBP2_GluB"/>
    <property type="match status" value="1"/>
</dbReference>
<dbReference type="PATRIC" id="fig|909613.9.peg.2162"/>
<comment type="caution">
    <text evidence="6">The sequence shown here is derived from an EMBL/GenBank/DDBJ whole genome shotgun (WGS) entry which is preliminary data.</text>
</comment>
<dbReference type="PANTHER" id="PTHR30085:SF6">
    <property type="entry name" value="ABC TRANSPORTER GLUTAMINE-BINDING PROTEIN GLNH"/>
    <property type="match status" value="1"/>
</dbReference>
<gene>
    <name evidence="6" type="ORF">UO65_2150</name>
</gene>
<comment type="similarity">
    <text evidence="1">Belongs to the bacterial solute-binding protein 3 family.</text>
</comment>
<dbReference type="InterPro" id="IPR051455">
    <property type="entry name" value="Bact_solute-bind_prot3"/>
</dbReference>
<dbReference type="GO" id="GO:0030288">
    <property type="term" value="C:outer membrane-bounded periplasmic space"/>
    <property type="evidence" value="ECO:0007669"/>
    <property type="project" value="TreeGrafter"/>
</dbReference>
<dbReference type="Gene3D" id="3.40.190.10">
    <property type="entry name" value="Periplasmic binding protein-like II"/>
    <property type="match status" value="2"/>
</dbReference>
<feature type="compositionally biased region" description="Pro residues" evidence="4">
    <location>
        <begin position="1"/>
        <end position="20"/>
    </location>
</feature>
<dbReference type="SMART" id="SM00062">
    <property type="entry name" value="PBPb"/>
    <property type="match status" value="1"/>
</dbReference>
<dbReference type="STRING" id="909613.UO65_2150"/>
<keyword evidence="7" id="KW-1185">Reference proteome</keyword>
<keyword evidence="3" id="KW-0732">Signal</keyword>
<accession>W7INV1</accession>
<dbReference type="EMBL" id="AYXG01000076">
    <property type="protein sequence ID" value="EWC62560.1"/>
    <property type="molecule type" value="Genomic_DNA"/>
</dbReference>
<evidence type="ECO:0000256" key="1">
    <source>
        <dbReference type="ARBA" id="ARBA00010333"/>
    </source>
</evidence>
<dbReference type="SUPFAM" id="SSF53850">
    <property type="entry name" value="Periplasmic binding protein-like II"/>
    <property type="match status" value="1"/>
</dbReference>
<reference evidence="6 7" key="1">
    <citation type="journal article" date="2014" name="Genome Announc.">
        <title>Draft Genome Sequence of the Antitrypanosomally Active Sponge-Associated Bacterium Actinokineospora sp. Strain EG49.</title>
        <authorList>
            <person name="Harjes J."/>
            <person name="Ryu T."/>
            <person name="Abdelmohsen U.R."/>
            <person name="Moitinho-Silva L."/>
            <person name="Horn H."/>
            <person name="Ravasi T."/>
            <person name="Hentschel U."/>
        </authorList>
    </citation>
    <scope>NUCLEOTIDE SEQUENCE [LARGE SCALE GENOMIC DNA]</scope>
    <source>
        <strain evidence="6 7">EG49</strain>
    </source>
</reference>
<dbReference type="InterPro" id="IPR001638">
    <property type="entry name" value="Solute-binding_3/MltF_N"/>
</dbReference>
<dbReference type="GO" id="GO:0006865">
    <property type="term" value="P:amino acid transport"/>
    <property type="evidence" value="ECO:0007669"/>
    <property type="project" value="TreeGrafter"/>
</dbReference>
<dbReference type="Pfam" id="PF00497">
    <property type="entry name" value="SBP_bac_3"/>
    <property type="match status" value="1"/>
</dbReference>
<keyword evidence="2" id="KW-0813">Transport</keyword>
<feature type="domain" description="Solute-binding protein family 3/N-terminal" evidence="5">
    <location>
        <begin position="208"/>
        <end position="430"/>
    </location>
</feature>
<dbReference type="eggNOG" id="COG0834">
    <property type="taxonomic scope" value="Bacteria"/>
</dbReference>
<evidence type="ECO:0000259" key="5">
    <source>
        <dbReference type="SMART" id="SM00062"/>
    </source>
</evidence>